<organism evidence="3 4">
    <name type="scientific">Mus spicilegus</name>
    <name type="common">Mound-building mouse</name>
    <dbReference type="NCBI Taxonomy" id="10103"/>
    <lineage>
        <taxon>Eukaryota</taxon>
        <taxon>Metazoa</taxon>
        <taxon>Chordata</taxon>
        <taxon>Craniata</taxon>
        <taxon>Vertebrata</taxon>
        <taxon>Euteleostomi</taxon>
        <taxon>Mammalia</taxon>
        <taxon>Eutheria</taxon>
        <taxon>Euarchontoglires</taxon>
        <taxon>Glires</taxon>
        <taxon>Rodentia</taxon>
        <taxon>Myomorpha</taxon>
        <taxon>Muroidea</taxon>
        <taxon>Muridae</taxon>
        <taxon>Murinae</taxon>
        <taxon>Mus</taxon>
        <taxon>Mus</taxon>
    </lineage>
</organism>
<accession>A0A8C6N0L5</accession>
<feature type="transmembrane region" description="Helical" evidence="2">
    <location>
        <begin position="34"/>
        <end position="55"/>
    </location>
</feature>
<proteinExistence type="inferred from homology"/>
<dbReference type="Proteomes" id="UP000694415">
    <property type="component" value="Unplaced"/>
</dbReference>
<dbReference type="AlphaFoldDB" id="A0A8C6N0L5"/>
<dbReference type="Gene3D" id="2.40.128.20">
    <property type="match status" value="1"/>
</dbReference>
<dbReference type="InterPro" id="IPR002345">
    <property type="entry name" value="Lipocalin"/>
</dbReference>
<keyword evidence="4" id="KW-1185">Reference proteome</keyword>
<sequence>MKCLRSVKPLALFLHLLGSLRVFLWSNALSAVPWMTYGSGLWCVIAMVPYCNVFLDTKDYVLMSTRAVSAFMEDDLHILMGFLACGPAEVDPTSVHIFATSATSYPVLDYLDVCISDTDCSSFVVAYINKKLEDMLSTMVQLYSEKSAFPVSLPQALKAFSDFYPTMGLLGNMMVTPPKSVTS</sequence>
<dbReference type="SUPFAM" id="SSF50814">
    <property type="entry name" value="Lipocalins"/>
    <property type="match status" value="1"/>
</dbReference>
<keyword evidence="2" id="KW-0812">Transmembrane</keyword>
<reference evidence="3" key="2">
    <citation type="submission" date="2025-09" db="UniProtKB">
        <authorList>
            <consortium name="Ensembl"/>
        </authorList>
    </citation>
    <scope>IDENTIFICATION</scope>
</reference>
<evidence type="ECO:0000313" key="4">
    <source>
        <dbReference type="Proteomes" id="UP000694415"/>
    </source>
</evidence>
<dbReference type="GO" id="GO:0036094">
    <property type="term" value="F:small molecule binding"/>
    <property type="evidence" value="ECO:0007669"/>
    <property type="project" value="InterPro"/>
</dbReference>
<dbReference type="PANTHER" id="PTHR11430:SF64">
    <property type="entry name" value="LIPOCALIN-15"/>
    <property type="match status" value="1"/>
</dbReference>
<dbReference type="InterPro" id="IPR012674">
    <property type="entry name" value="Calycin"/>
</dbReference>
<comment type="similarity">
    <text evidence="1">Belongs to the calycin superfamily. Lipocalin family.</text>
</comment>
<dbReference type="Ensembl" id="ENSMSIT00000033358.1">
    <property type="protein sequence ID" value="ENSMSIP00000026442.1"/>
    <property type="gene ID" value="ENSMSIG00000022327.1"/>
</dbReference>
<protein>
    <submittedName>
        <fullName evidence="3">Uncharacterized protein</fullName>
    </submittedName>
</protein>
<dbReference type="PANTHER" id="PTHR11430">
    <property type="entry name" value="LIPOCALIN"/>
    <property type="match status" value="1"/>
</dbReference>
<reference evidence="3" key="1">
    <citation type="submission" date="2025-08" db="UniProtKB">
        <authorList>
            <consortium name="Ensembl"/>
        </authorList>
    </citation>
    <scope>IDENTIFICATION</scope>
</reference>
<keyword evidence="2" id="KW-1133">Transmembrane helix</keyword>
<evidence type="ECO:0000313" key="3">
    <source>
        <dbReference type="Ensembl" id="ENSMSIP00000026442.1"/>
    </source>
</evidence>
<evidence type="ECO:0000256" key="2">
    <source>
        <dbReference type="SAM" id="Phobius"/>
    </source>
</evidence>
<keyword evidence="2" id="KW-0472">Membrane</keyword>
<evidence type="ECO:0000256" key="1">
    <source>
        <dbReference type="ARBA" id="ARBA00006889"/>
    </source>
</evidence>
<name>A0A8C6N0L5_MUSSI</name>